<keyword evidence="7 8" id="KW-0173">Coenzyme A biosynthesis</keyword>
<keyword evidence="3 8" id="KW-0808">Transferase</keyword>
<dbReference type="CDD" id="cd02022">
    <property type="entry name" value="DPCK"/>
    <property type="match status" value="1"/>
</dbReference>
<accession>A0A7J4ZS54</accession>
<keyword evidence="11" id="KW-1185">Reference proteome</keyword>
<dbReference type="AlphaFoldDB" id="A0A7J4ZS54"/>
<gene>
    <name evidence="8" type="primary">coaE</name>
    <name evidence="10" type="ORF">F6V25_06600</name>
</gene>
<dbReference type="GO" id="GO:0015937">
    <property type="term" value="P:coenzyme A biosynthetic process"/>
    <property type="evidence" value="ECO:0007669"/>
    <property type="project" value="UniProtKB-UniRule"/>
</dbReference>
<proteinExistence type="inferred from homology"/>
<evidence type="ECO:0000256" key="5">
    <source>
        <dbReference type="ARBA" id="ARBA00022777"/>
    </source>
</evidence>
<evidence type="ECO:0000256" key="1">
    <source>
        <dbReference type="ARBA" id="ARBA00009018"/>
    </source>
</evidence>
<dbReference type="NCBIfam" id="TIGR00152">
    <property type="entry name" value="dephospho-CoA kinase"/>
    <property type="match status" value="1"/>
</dbReference>
<dbReference type="Gene3D" id="3.40.50.300">
    <property type="entry name" value="P-loop containing nucleotide triphosphate hydrolases"/>
    <property type="match status" value="1"/>
</dbReference>
<evidence type="ECO:0000256" key="3">
    <source>
        <dbReference type="ARBA" id="ARBA00022679"/>
    </source>
</evidence>
<organism evidence="10 11">
    <name type="scientific">Oryzomonas japonica</name>
    <dbReference type="NCBI Taxonomy" id="2603858"/>
    <lineage>
        <taxon>Bacteria</taxon>
        <taxon>Pseudomonadati</taxon>
        <taxon>Thermodesulfobacteriota</taxon>
        <taxon>Desulfuromonadia</taxon>
        <taxon>Geobacterales</taxon>
        <taxon>Geobacteraceae</taxon>
        <taxon>Oryzomonas</taxon>
    </lineage>
</organism>
<evidence type="ECO:0000256" key="2">
    <source>
        <dbReference type="ARBA" id="ARBA00022490"/>
    </source>
</evidence>
<dbReference type="PANTHER" id="PTHR10695">
    <property type="entry name" value="DEPHOSPHO-COA KINASE-RELATED"/>
    <property type="match status" value="1"/>
</dbReference>
<dbReference type="InterPro" id="IPR027417">
    <property type="entry name" value="P-loop_NTPase"/>
</dbReference>
<evidence type="ECO:0000256" key="6">
    <source>
        <dbReference type="ARBA" id="ARBA00022840"/>
    </source>
</evidence>
<evidence type="ECO:0000313" key="11">
    <source>
        <dbReference type="Proteomes" id="UP000420562"/>
    </source>
</evidence>
<dbReference type="PANTHER" id="PTHR10695:SF46">
    <property type="entry name" value="BIFUNCTIONAL COENZYME A SYNTHASE-RELATED"/>
    <property type="match status" value="1"/>
</dbReference>
<feature type="binding site" evidence="8">
    <location>
        <begin position="16"/>
        <end position="21"/>
    </location>
    <ligand>
        <name>ATP</name>
        <dbReference type="ChEBI" id="CHEBI:30616"/>
    </ligand>
</feature>
<reference evidence="10 11" key="1">
    <citation type="submission" date="2019-09" db="EMBL/GenBank/DDBJ databases">
        <title>Geobacter sp. Red96, a novel strain isolated from paddy soil.</title>
        <authorList>
            <person name="Xu Z."/>
            <person name="Masuda Y."/>
            <person name="Itoh H."/>
            <person name="Senoo K."/>
        </authorList>
    </citation>
    <scope>NUCLEOTIDE SEQUENCE [LARGE SCALE GENOMIC DNA]</scope>
    <source>
        <strain evidence="10 11">Red96</strain>
    </source>
</reference>
<dbReference type="Proteomes" id="UP000420562">
    <property type="component" value="Unassembled WGS sequence"/>
</dbReference>
<evidence type="ECO:0000313" key="10">
    <source>
        <dbReference type="EMBL" id="KAB0666136.1"/>
    </source>
</evidence>
<protein>
    <recommendedName>
        <fullName evidence="8 9">Dephospho-CoA kinase</fullName>
        <ecNumber evidence="8 9">2.7.1.24</ecNumber>
    </recommendedName>
    <alternativeName>
        <fullName evidence="8">Dephosphocoenzyme A kinase</fullName>
    </alternativeName>
</protein>
<evidence type="ECO:0000256" key="8">
    <source>
        <dbReference type="HAMAP-Rule" id="MF_00376"/>
    </source>
</evidence>
<dbReference type="UniPathway" id="UPA00241">
    <property type="reaction ID" value="UER00356"/>
</dbReference>
<keyword evidence="4 8" id="KW-0547">Nucleotide-binding</keyword>
<dbReference type="Pfam" id="PF01121">
    <property type="entry name" value="CoaE"/>
    <property type="match status" value="1"/>
</dbReference>
<dbReference type="EMBL" id="VZQZ01000003">
    <property type="protein sequence ID" value="KAB0666136.1"/>
    <property type="molecule type" value="Genomic_DNA"/>
</dbReference>
<dbReference type="SUPFAM" id="SSF52540">
    <property type="entry name" value="P-loop containing nucleoside triphosphate hydrolases"/>
    <property type="match status" value="1"/>
</dbReference>
<name>A0A7J4ZS54_9BACT</name>
<dbReference type="PROSITE" id="PS51219">
    <property type="entry name" value="DPCK"/>
    <property type="match status" value="1"/>
</dbReference>
<dbReference type="GO" id="GO:0005737">
    <property type="term" value="C:cytoplasm"/>
    <property type="evidence" value="ECO:0007669"/>
    <property type="project" value="UniProtKB-SubCell"/>
</dbReference>
<comment type="catalytic activity">
    <reaction evidence="8">
        <text>3'-dephospho-CoA + ATP = ADP + CoA + H(+)</text>
        <dbReference type="Rhea" id="RHEA:18245"/>
        <dbReference type="ChEBI" id="CHEBI:15378"/>
        <dbReference type="ChEBI" id="CHEBI:30616"/>
        <dbReference type="ChEBI" id="CHEBI:57287"/>
        <dbReference type="ChEBI" id="CHEBI:57328"/>
        <dbReference type="ChEBI" id="CHEBI:456216"/>
        <dbReference type="EC" id="2.7.1.24"/>
    </reaction>
</comment>
<dbReference type="HAMAP" id="MF_00376">
    <property type="entry name" value="Dephospho_CoA_kinase"/>
    <property type="match status" value="1"/>
</dbReference>
<comment type="similarity">
    <text evidence="1 8">Belongs to the CoaE family.</text>
</comment>
<dbReference type="FunFam" id="3.40.50.300:FF:000991">
    <property type="entry name" value="Dephospho-CoA kinase"/>
    <property type="match status" value="1"/>
</dbReference>
<comment type="subcellular location">
    <subcellularLocation>
        <location evidence="8">Cytoplasm</location>
    </subcellularLocation>
</comment>
<evidence type="ECO:0000256" key="4">
    <source>
        <dbReference type="ARBA" id="ARBA00022741"/>
    </source>
</evidence>
<evidence type="ECO:0000256" key="9">
    <source>
        <dbReference type="NCBIfam" id="TIGR00152"/>
    </source>
</evidence>
<comment type="pathway">
    <text evidence="8">Cofactor biosynthesis; coenzyme A biosynthesis; CoA from (R)-pantothenate: step 5/5.</text>
</comment>
<dbReference type="GO" id="GO:0005524">
    <property type="term" value="F:ATP binding"/>
    <property type="evidence" value="ECO:0007669"/>
    <property type="project" value="UniProtKB-UniRule"/>
</dbReference>
<keyword evidence="5 8" id="KW-0418">Kinase</keyword>
<keyword evidence="6 8" id="KW-0067">ATP-binding</keyword>
<comment type="caution">
    <text evidence="10">The sequence shown here is derived from an EMBL/GenBank/DDBJ whole genome shotgun (WGS) entry which is preliminary data.</text>
</comment>
<dbReference type="GO" id="GO:0004140">
    <property type="term" value="F:dephospho-CoA kinase activity"/>
    <property type="evidence" value="ECO:0007669"/>
    <property type="project" value="UniProtKB-UniRule"/>
</dbReference>
<evidence type="ECO:0000256" key="7">
    <source>
        <dbReference type="ARBA" id="ARBA00022993"/>
    </source>
</evidence>
<dbReference type="InterPro" id="IPR001977">
    <property type="entry name" value="Depp_CoAkinase"/>
</dbReference>
<keyword evidence="2 8" id="KW-0963">Cytoplasm</keyword>
<dbReference type="EC" id="2.7.1.24" evidence="8 9"/>
<comment type="function">
    <text evidence="8">Catalyzes the phosphorylation of the 3'-hydroxyl group of dephosphocoenzyme A to form coenzyme A.</text>
</comment>
<sequence>MRPSGIRVIGLTGGVATGKSSVARFFEERGVPVVDADQLAREAVKPGSPCLARLAALLGAGVLRGDGTLDRKRVAGIVFADADKRRQLEAVLHPEIRRLAEERITRAAAAGQRIVIYMAPLLIEAGVTDRVDEIWVVTVRPEVQLERLMARDGIGREEAERIIGSQMPLAEKERHGRVVIDNSGTLEETRLLLAEIWEQEIAVHHE</sequence>